<organism evidence="1 2">
    <name type="scientific">Neorhodopirellula lusitana</name>
    <dbReference type="NCBI Taxonomy" id="445327"/>
    <lineage>
        <taxon>Bacteria</taxon>
        <taxon>Pseudomonadati</taxon>
        <taxon>Planctomycetota</taxon>
        <taxon>Planctomycetia</taxon>
        <taxon>Pirellulales</taxon>
        <taxon>Pirellulaceae</taxon>
        <taxon>Neorhodopirellula</taxon>
    </lineage>
</organism>
<evidence type="ECO:0000313" key="2">
    <source>
        <dbReference type="Proteomes" id="UP001158067"/>
    </source>
</evidence>
<name>A0ABY1QEJ7_9BACT</name>
<keyword evidence="2" id="KW-1185">Reference proteome</keyword>
<gene>
    <name evidence="1" type="ORF">SAMN06265222_11144</name>
</gene>
<dbReference type="RefSeq" id="WP_283434018.1">
    <property type="nucleotide sequence ID" value="NZ_CAWLDM010000001.1"/>
</dbReference>
<sequence>MTTTTPASRILENSPTTSSVVIAHFEASLHEQLLRVDKVASPEEAAAPELALAVLANSTVSELRDLHVDECTKKIRITGNVSSFYHKQLAQEAMRPIAEGRVVDNQVDVA</sequence>
<comment type="caution">
    <text evidence="1">The sequence shown here is derived from an EMBL/GenBank/DDBJ whole genome shotgun (WGS) entry which is preliminary data.</text>
</comment>
<evidence type="ECO:0000313" key="1">
    <source>
        <dbReference type="EMBL" id="SMP68348.1"/>
    </source>
</evidence>
<evidence type="ECO:0008006" key="3">
    <source>
        <dbReference type="Google" id="ProtNLM"/>
    </source>
</evidence>
<protein>
    <recommendedName>
        <fullName evidence="3">BON domain-containing protein</fullName>
    </recommendedName>
</protein>
<dbReference type="Proteomes" id="UP001158067">
    <property type="component" value="Unassembled WGS sequence"/>
</dbReference>
<reference evidence="1 2" key="1">
    <citation type="submission" date="2017-05" db="EMBL/GenBank/DDBJ databases">
        <authorList>
            <person name="Varghese N."/>
            <person name="Submissions S."/>
        </authorList>
    </citation>
    <scope>NUCLEOTIDE SEQUENCE [LARGE SCALE GENOMIC DNA]</scope>
    <source>
        <strain evidence="1 2">DSM 25457</strain>
    </source>
</reference>
<accession>A0ABY1QEJ7</accession>
<dbReference type="EMBL" id="FXUG01000011">
    <property type="protein sequence ID" value="SMP68348.1"/>
    <property type="molecule type" value="Genomic_DNA"/>
</dbReference>
<proteinExistence type="predicted"/>